<gene>
    <name evidence="3" type="ORF">R3P38DRAFT_3080301</name>
</gene>
<dbReference type="InterPro" id="IPR012349">
    <property type="entry name" value="Split_barrel_FMN-bd"/>
</dbReference>
<dbReference type="PANTHER" id="PTHR39336:SF1">
    <property type="entry name" value="PYRIDOXAMINE PHOSPHATE OXIDASE FAMILY PROTEIN (AFU_ORTHOLOGUE AFUA_6G11440)"/>
    <property type="match status" value="1"/>
</dbReference>
<dbReference type="EMBL" id="JAWWNJ010000106">
    <property type="protein sequence ID" value="KAK6992857.1"/>
    <property type="molecule type" value="Genomic_DNA"/>
</dbReference>
<organism evidence="3 4">
    <name type="scientific">Favolaschia claudopus</name>
    <dbReference type="NCBI Taxonomy" id="2862362"/>
    <lineage>
        <taxon>Eukaryota</taxon>
        <taxon>Fungi</taxon>
        <taxon>Dikarya</taxon>
        <taxon>Basidiomycota</taxon>
        <taxon>Agaricomycotina</taxon>
        <taxon>Agaricomycetes</taxon>
        <taxon>Agaricomycetidae</taxon>
        <taxon>Agaricales</taxon>
        <taxon>Marasmiineae</taxon>
        <taxon>Mycenaceae</taxon>
        <taxon>Favolaschia</taxon>
    </lineage>
</organism>
<keyword evidence="1" id="KW-0472">Membrane</keyword>
<dbReference type="Pfam" id="PF01243">
    <property type="entry name" value="PNPOx_N"/>
    <property type="match status" value="1"/>
</dbReference>
<evidence type="ECO:0000313" key="4">
    <source>
        <dbReference type="Proteomes" id="UP001362999"/>
    </source>
</evidence>
<dbReference type="SUPFAM" id="SSF50475">
    <property type="entry name" value="FMN-binding split barrel"/>
    <property type="match status" value="1"/>
</dbReference>
<accession>A0AAV9ZW64</accession>
<evidence type="ECO:0000259" key="2">
    <source>
        <dbReference type="Pfam" id="PF01243"/>
    </source>
</evidence>
<comment type="caution">
    <text evidence="3">The sequence shown here is derived from an EMBL/GenBank/DDBJ whole genome shotgun (WGS) entry which is preliminary data.</text>
</comment>
<dbReference type="Proteomes" id="UP001362999">
    <property type="component" value="Unassembled WGS sequence"/>
</dbReference>
<evidence type="ECO:0000256" key="1">
    <source>
        <dbReference type="SAM" id="Phobius"/>
    </source>
</evidence>
<proteinExistence type="predicted"/>
<name>A0AAV9ZW64_9AGAR</name>
<sequence length="258" mass="28578">MVQYFDEISPSLGKWIERQHVFWVATAPLSGDGHVNVSPKGGEGMFHIVNPRQVWYEDLTGSGVETVSHLRENGRITVMFNAFEGPPRILRLYGRGTVYEFSTPEFNALVPPESRKPGTRAIILVDVHKVGTSCGYAVPFFDFKSHRNRLLTWAAKKEALDVNSDAHTGFSALVDGLKRYWATKNLKSLDGLTGLTCAPYAEDGFAVNKEAIAYKPDNEKVKNQRAYFTGALVQGGMNIMIGFSLGVAAASFYLRKSH</sequence>
<feature type="transmembrane region" description="Helical" evidence="1">
    <location>
        <begin position="226"/>
        <end position="254"/>
    </location>
</feature>
<dbReference type="AlphaFoldDB" id="A0AAV9ZW64"/>
<dbReference type="Gene3D" id="2.30.110.10">
    <property type="entry name" value="Electron Transport, Fmn-binding Protein, Chain A"/>
    <property type="match status" value="1"/>
</dbReference>
<keyword evidence="1" id="KW-1133">Transmembrane helix</keyword>
<feature type="domain" description="Pyridoxamine 5'-phosphate oxidase N-terminal" evidence="2">
    <location>
        <begin position="14"/>
        <end position="133"/>
    </location>
</feature>
<keyword evidence="1" id="KW-0812">Transmembrane</keyword>
<evidence type="ECO:0000313" key="3">
    <source>
        <dbReference type="EMBL" id="KAK6992857.1"/>
    </source>
</evidence>
<dbReference type="PANTHER" id="PTHR39336">
    <property type="entry name" value="PYRIDOXAMINE PHOSPHATE OXIDASE FAMILY PROTEIN (AFU_ORTHOLOGUE AFUA_6G11440)"/>
    <property type="match status" value="1"/>
</dbReference>
<reference evidence="3 4" key="1">
    <citation type="journal article" date="2024" name="J Genomics">
        <title>Draft genome sequencing and assembly of Favolaschia claudopus CIRM-BRFM 2984 isolated from oak limbs.</title>
        <authorList>
            <person name="Navarro D."/>
            <person name="Drula E."/>
            <person name="Chaduli D."/>
            <person name="Cazenave R."/>
            <person name="Ahrendt S."/>
            <person name="Wang J."/>
            <person name="Lipzen A."/>
            <person name="Daum C."/>
            <person name="Barry K."/>
            <person name="Grigoriev I.V."/>
            <person name="Favel A."/>
            <person name="Rosso M.N."/>
            <person name="Martin F."/>
        </authorList>
    </citation>
    <scope>NUCLEOTIDE SEQUENCE [LARGE SCALE GENOMIC DNA]</scope>
    <source>
        <strain evidence="3 4">CIRM-BRFM 2984</strain>
    </source>
</reference>
<keyword evidence="4" id="KW-1185">Reference proteome</keyword>
<dbReference type="InterPro" id="IPR011576">
    <property type="entry name" value="Pyridox_Oxase_N"/>
</dbReference>
<protein>
    <submittedName>
        <fullName evidence="3">Pyridoxamine phosphate oxidase</fullName>
    </submittedName>
</protein>